<comment type="caution">
    <text evidence="1">The sequence shown here is derived from an EMBL/GenBank/DDBJ whole genome shotgun (WGS) entry which is preliminary data.</text>
</comment>
<dbReference type="EMBL" id="VCGU01000003">
    <property type="protein sequence ID" value="TRY78561.1"/>
    <property type="molecule type" value="Genomic_DNA"/>
</dbReference>
<dbReference type="InterPro" id="IPR001680">
    <property type="entry name" value="WD40_rpt"/>
</dbReference>
<dbReference type="InterPro" id="IPR036322">
    <property type="entry name" value="WD40_repeat_dom_sf"/>
</dbReference>
<name>A0A553PLK1_TIGCA</name>
<dbReference type="AlphaFoldDB" id="A0A553PLK1"/>
<sequence length="348" mass="38767">MNEESSQNDKENVIREVLGEVLESIELDTEALQVNAQGLKEGQIRVPQSVIVVPSQKMVVVGFDSGEMQFYFGLPDKLESGSGFKISDKDPVAHLDHASNWCPFSNVKVDKGSVSSVVVASSGLGEALTLWWILDQEIRLPWIKYQFPSSGYILTDLAFCRRMSKVIVGTQKGRLLIYESQIQRFADMGQMEEVVMVKVAHEGRINCIHPDEQWLLSSGSDGRVAIWMWEADQFLHQIGSLFITNLPILSVYPCGPNELICTLDSYILSLHILRNPANRRQCSLRQNPRGHVKMEPSGGKVTPSSSGMAVLRGHDFDPQDRLFLVLREDSKELQVIGQGIGLSVLTKG</sequence>
<evidence type="ECO:0000313" key="2">
    <source>
        <dbReference type="Proteomes" id="UP000318571"/>
    </source>
</evidence>
<dbReference type="SMART" id="SM00320">
    <property type="entry name" value="WD40"/>
    <property type="match status" value="2"/>
</dbReference>
<gene>
    <name evidence="1" type="ORF">TCAL_06149</name>
</gene>
<evidence type="ECO:0000313" key="1">
    <source>
        <dbReference type="EMBL" id="TRY78561.1"/>
    </source>
</evidence>
<dbReference type="SUPFAM" id="SSF50978">
    <property type="entry name" value="WD40 repeat-like"/>
    <property type="match status" value="1"/>
</dbReference>
<reference evidence="1 2" key="1">
    <citation type="journal article" date="2018" name="Nat. Ecol. Evol.">
        <title>Genomic signatures of mitonuclear coevolution across populations of Tigriopus californicus.</title>
        <authorList>
            <person name="Barreto F.S."/>
            <person name="Watson E.T."/>
            <person name="Lima T.G."/>
            <person name="Willett C.S."/>
            <person name="Edmands S."/>
            <person name="Li W."/>
            <person name="Burton R.S."/>
        </authorList>
    </citation>
    <scope>NUCLEOTIDE SEQUENCE [LARGE SCALE GENOMIC DNA]</scope>
    <source>
        <strain evidence="1 2">San Diego</strain>
    </source>
</reference>
<organism evidence="1 2">
    <name type="scientific">Tigriopus californicus</name>
    <name type="common">Marine copepod</name>
    <dbReference type="NCBI Taxonomy" id="6832"/>
    <lineage>
        <taxon>Eukaryota</taxon>
        <taxon>Metazoa</taxon>
        <taxon>Ecdysozoa</taxon>
        <taxon>Arthropoda</taxon>
        <taxon>Crustacea</taxon>
        <taxon>Multicrustacea</taxon>
        <taxon>Hexanauplia</taxon>
        <taxon>Copepoda</taxon>
        <taxon>Harpacticoida</taxon>
        <taxon>Harpacticidae</taxon>
        <taxon>Tigriopus</taxon>
    </lineage>
</organism>
<dbReference type="Gene3D" id="2.130.10.10">
    <property type="entry name" value="YVTN repeat-like/Quinoprotein amine dehydrogenase"/>
    <property type="match status" value="1"/>
</dbReference>
<protein>
    <submittedName>
        <fullName evidence="1">Uncharacterized protein</fullName>
    </submittedName>
</protein>
<accession>A0A553PLK1</accession>
<dbReference type="Pfam" id="PF00400">
    <property type="entry name" value="WD40"/>
    <property type="match status" value="1"/>
</dbReference>
<dbReference type="Proteomes" id="UP000318571">
    <property type="component" value="Chromosome 11"/>
</dbReference>
<dbReference type="InterPro" id="IPR015943">
    <property type="entry name" value="WD40/YVTN_repeat-like_dom_sf"/>
</dbReference>
<proteinExistence type="predicted"/>
<keyword evidence="2" id="KW-1185">Reference proteome</keyword>